<dbReference type="Pfam" id="PF00439">
    <property type="entry name" value="Bromodomain"/>
    <property type="match status" value="1"/>
</dbReference>
<feature type="domain" description="Bromo" evidence="3">
    <location>
        <begin position="57"/>
        <end position="115"/>
    </location>
</feature>
<dbReference type="STRING" id="448386.A0A2V3IV33"/>
<keyword evidence="1 2" id="KW-0103">Bromodomain</keyword>
<reference evidence="4 5" key="1">
    <citation type="journal article" date="2018" name="Mol. Biol. Evol.">
        <title>Analysis of the draft genome of the red seaweed Gracilariopsis chorda provides insights into genome size evolution in Rhodophyta.</title>
        <authorList>
            <person name="Lee J."/>
            <person name="Yang E.C."/>
            <person name="Graf L."/>
            <person name="Yang J.H."/>
            <person name="Qiu H."/>
            <person name="Zel Zion U."/>
            <person name="Chan C.X."/>
            <person name="Stephens T.G."/>
            <person name="Weber A.P.M."/>
            <person name="Boo G.H."/>
            <person name="Boo S.M."/>
            <person name="Kim K.M."/>
            <person name="Shin Y."/>
            <person name="Jung M."/>
            <person name="Lee S.J."/>
            <person name="Yim H.S."/>
            <person name="Lee J.H."/>
            <person name="Bhattacharya D."/>
            <person name="Yoon H.S."/>
        </authorList>
    </citation>
    <scope>NUCLEOTIDE SEQUENCE [LARGE SCALE GENOMIC DNA]</scope>
    <source>
        <strain evidence="4 5">SKKU-2015</strain>
        <tissue evidence="4">Whole body</tissue>
    </source>
</reference>
<dbReference type="AlphaFoldDB" id="A0A2V3IV33"/>
<dbReference type="InterPro" id="IPR036427">
    <property type="entry name" value="Bromodomain-like_sf"/>
</dbReference>
<dbReference type="SUPFAM" id="SSF47370">
    <property type="entry name" value="Bromodomain"/>
    <property type="match status" value="1"/>
</dbReference>
<keyword evidence="5" id="KW-1185">Reference proteome</keyword>
<evidence type="ECO:0000313" key="4">
    <source>
        <dbReference type="EMBL" id="PXF45000.1"/>
    </source>
</evidence>
<dbReference type="PROSITE" id="PS50014">
    <property type="entry name" value="BROMODOMAIN_2"/>
    <property type="match status" value="1"/>
</dbReference>
<dbReference type="PRINTS" id="PR00503">
    <property type="entry name" value="BROMODOMAIN"/>
</dbReference>
<organism evidence="4 5">
    <name type="scientific">Gracilariopsis chorda</name>
    <dbReference type="NCBI Taxonomy" id="448386"/>
    <lineage>
        <taxon>Eukaryota</taxon>
        <taxon>Rhodophyta</taxon>
        <taxon>Florideophyceae</taxon>
        <taxon>Rhodymeniophycidae</taxon>
        <taxon>Gracilariales</taxon>
        <taxon>Gracilariaceae</taxon>
        <taxon>Gracilariopsis</taxon>
    </lineage>
</organism>
<comment type="caution">
    <text evidence="4">The sequence shown here is derived from an EMBL/GenBank/DDBJ whole genome shotgun (WGS) entry which is preliminary data.</text>
</comment>
<dbReference type="CDD" id="cd04369">
    <property type="entry name" value="Bromodomain"/>
    <property type="match status" value="1"/>
</dbReference>
<evidence type="ECO:0000256" key="2">
    <source>
        <dbReference type="PROSITE-ProRule" id="PRU00035"/>
    </source>
</evidence>
<name>A0A2V3IV33_9FLOR</name>
<evidence type="ECO:0000259" key="3">
    <source>
        <dbReference type="PROSITE" id="PS50014"/>
    </source>
</evidence>
<dbReference type="Gene3D" id="1.20.920.10">
    <property type="entry name" value="Bromodomain-like"/>
    <property type="match status" value="1"/>
</dbReference>
<dbReference type="Proteomes" id="UP000247409">
    <property type="component" value="Unassembled WGS sequence"/>
</dbReference>
<dbReference type="EMBL" id="NBIV01000075">
    <property type="protein sequence ID" value="PXF45000.1"/>
    <property type="molecule type" value="Genomic_DNA"/>
</dbReference>
<proteinExistence type="predicted"/>
<dbReference type="InterPro" id="IPR001487">
    <property type="entry name" value="Bromodomain"/>
</dbReference>
<sequence length="115" mass="13314">MESWNKLKSFVTPKGISFQTLRSLASLVFKRPNLYWRGLATTNLAEPKDTGLYSTAPVDVKLVPMYTEVVKNKMYLNLIRQKCKKMTYETAEQFETDLDLIKSNARLFNKSVDVR</sequence>
<evidence type="ECO:0000256" key="1">
    <source>
        <dbReference type="ARBA" id="ARBA00023117"/>
    </source>
</evidence>
<accession>A0A2V3IV33</accession>
<dbReference type="OrthoDB" id="6017at2759"/>
<gene>
    <name evidence="4" type="ORF">BWQ96_05247</name>
</gene>
<protein>
    <submittedName>
        <fullName evidence="4">Bromodomain adjacent to zinc finger domain protein 2A</fullName>
    </submittedName>
</protein>
<evidence type="ECO:0000313" key="5">
    <source>
        <dbReference type="Proteomes" id="UP000247409"/>
    </source>
</evidence>